<dbReference type="AlphaFoldDB" id="A0AAV7PN31"/>
<keyword evidence="2" id="KW-1185">Reference proteome</keyword>
<name>A0AAV7PN31_PLEWA</name>
<organism evidence="1 2">
    <name type="scientific">Pleurodeles waltl</name>
    <name type="common">Iberian ribbed newt</name>
    <dbReference type="NCBI Taxonomy" id="8319"/>
    <lineage>
        <taxon>Eukaryota</taxon>
        <taxon>Metazoa</taxon>
        <taxon>Chordata</taxon>
        <taxon>Craniata</taxon>
        <taxon>Vertebrata</taxon>
        <taxon>Euteleostomi</taxon>
        <taxon>Amphibia</taxon>
        <taxon>Batrachia</taxon>
        <taxon>Caudata</taxon>
        <taxon>Salamandroidea</taxon>
        <taxon>Salamandridae</taxon>
        <taxon>Pleurodelinae</taxon>
        <taxon>Pleurodeles</taxon>
    </lineage>
</organism>
<gene>
    <name evidence="1" type="ORF">NDU88_008068</name>
</gene>
<evidence type="ECO:0000313" key="2">
    <source>
        <dbReference type="Proteomes" id="UP001066276"/>
    </source>
</evidence>
<proteinExistence type="predicted"/>
<dbReference type="EMBL" id="JANPWB010000011">
    <property type="protein sequence ID" value="KAJ1129702.1"/>
    <property type="molecule type" value="Genomic_DNA"/>
</dbReference>
<dbReference type="Proteomes" id="UP001066276">
    <property type="component" value="Chromosome 7"/>
</dbReference>
<protein>
    <submittedName>
        <fullName evidence="1">Uncharacterized protein</fullName>
    </submittedName>
</protein>
<comment type="caution">
    <text evidence="1">The sequence shown here is derived from an EMBL/GenBank/DDBJ whole genome shotgun (WGS) entry which is preliminary data.</text>
</comment>
<evidence type="ECO:0000313" key="1">
    <source>
        <dbReference type="EMBL" id="KAJ1129702.1"/>
    </source>
</evidence>
<accession>A0AAV7PN31</accession>
<reference evidence="1" key="1">
    <citation type="journal article" date="2022" name="bioRxiv">
        <title>Sequencing and chromosome-scale assembly of the giantPleurodeles waltlgenome.</title>
        <authorList>
            <person name="Brown T."/>
            <person name="Elewa A."/>
            <person name="Iarovenko S."/>
            <person name="Subramanian E."/>
            <person name="Araus A.J."/>
            <person name="Petzold A."/>
            <person name="Susuki M."/>
            <person name="Suzuki K.-i.T."/>
            <person name="Hayashi T."/>
            <person name="Toyoda A."/>
            <person name="Oliveira C."/>
            <person name="Osipova E."/>
            <person name="Leigh N.D."/>
            <person name="Simon A."/>
            <person name="Yun M.H."/>
        </authorList>
    </citation>
    <scope>NUCLEOTIDE SEQUENCE</scope>
    <source>
        <strain evidence="1">20211129_DDA</strain>
        <tissue evidence="1">Liver</tissue>
    </source>
</reference>
<sequence>MQAFAACLCKPVKKSKRSPEPVSLLYPPFPRLHGRACGSRKSEADRARLPAGQERLKQALEACRGEGNRRQAARTRQPRESANAPELVLWDMELVRGMADFADKAAWMRADFSTIGRLYEPECLLHLKS</sequence>